<evidence type="ECO:0000256" key="1">
    <source>
        <dbReference type="ARBA" id="ARBA00001554"/>
    </source>
</evidence>
<gene>
    <name evidence="6" type="ORF">EDD29_0738</name>
</gene>
<dbReference type="InterPro" id="IPR001533">
    <property type="entry name" value="Pterin_deHydtase"/>
</dbReference>
<dbReference type="Gene3D" id="3.30.1360.20">
    <property type="entry name" value="Transcriptional coactivator/pterin dehydratase"/>
    <property type="match status" value="1"/>
</dbReference>
<comment type="similarity">
    <text evidence="2">Belongs to the pterin-4-alpha-carbinolamine dehydratase family.</text>
</comment>
<comment type="caution">
    <text evidence="6">The sequence shown here is derived from an EMBL/GenBank/DDBJ whole genome shotgun (WGS) entry which is preliminary data.</text>
</comment>
<dbReference type="EMBL" id="RJKE01000001">
    <property type="protein sequence ID" value="ROO83243.1"/>
    <property type="molecule type" value="Genomic_DNA"/>
</dbReference>
<comment type="catalytic activity">
    <reaction evidence="1">
        <text>(4aS,6R)-4a-hydroxy-L-erythro-5,6,7,8-tetrahydrobiopterin = (6R)-L-erythro-6,7-dihydrobiopterin + H2O</text>
        <dbReference type="Rhea" id="RHEA:11920"/>
        <dbReference type="ChEBI" id="CHEBI:15377"/>
        <dbReference type="ChEBI" id="CHEBI:15642"/>
        <dbReference type="ChEBI" id="CHEBI:43120"/>
        <dbReference type="EC" id="4.2.1.96"/>
    </reaction>
</comment>
<evidence type="ECO:0000256" key="2">
    <source>
        <dbReference type="ARBA" id="ARBA00006472"/>
    </source>
</evidence>
<evidence type="ECO:0000256" key="4">
    <source>
        <dbReference type="ARBA" id="ARBA00021735"/>
    </source>
</evidence>
<name>A0A3N1CPP1_9ACTN</name>
<sequence length="98" mass="10945">MARLSEDEILGRLVRVPLWKRSGDVITRTVEAPSFLAGIAIVDGAAREAEDANHHPDIDIRWRNVTFTLTTHDEGSALSAKDFDLAERIDRVAREYSA</sequence>
<proteinExistence type="inferred from homology"/>
<reference evidence="6 7" key="1">
    <citation type="submission" date="2018-11" db="EMBL/GenBank/DDBJ databases">
        <title>Sequencing the genomes of 1000 actinobacteria strains.</title>
        <authorList>
            <person name="Klenk H.-P."/>
        </authorList>
    </citation>
    <scope>NUCLEOTIDE SEQUENCE [LARGE SCALE GENOMIC DNA]</scope>
    <source>
        <strain evidence="6 7">DSM 44254</strain>
    </source>
</reference>
<dbReference type="Proteomes" id="UP000272400">
    <property type="component" value="Unassembled WGS sequence"/>
</dbReference>
<evidence type="ECO:0000256" key="3">
    <source>
        <dbReference type="ARBA" id="ARBA00013252"/>
    </source>
</evidence>
<dbReference type="CDD" id="cd00488">
    <property type="entry name" value="PCD_DCoH"/>
    <property type="match status" value="1"/>
</dbReference>
<dbReference type="PANTHER" id="PTHR12599">
    <property type="entry name" value="PTERIN-4-ALPHA-CARBINOLAMINE DEHYDRATASE"/>
    <property type="match status" value="1"/>
</dbReference>
<dbReference type="RefSeq" id="WP_123662253.1">
    <property type="nucleotide sequence ID" value="NZ_RJKE01000001.1"/>
</dbReference>
<dbReference type="InterPro" id="IPR036428">
    <property type="entry name" value="PCD_sf"/>
</dbReference>
<protein>
    <recommendedName>
        <fullName evidence="4">Putative pterin-4-alpha-carbinolamine dehydratase</fullName>
        <ecNumber evidence="3">4.2.1.96</ecNumber>
    </recommendedName>
</protein>
<accession>A0A3N1CPP1</accession>
<dbReference type="EC" id="4.2.1.96" evidence="3"/>
<dbReference type="PANTHER" id="PTHR12599:SF0">
    <property type="entry name" value="PTERIN-4-ALPHA-CARBINOLAMINE DEHYDRATASE"/>
    <property type="match status" value="1"/>
</dbReference>
<organism evidence="6 7">
    <name type="scientific">Actinocorallia herbida</name>
    <dbReference type="NCBI Taxonomy" id="58109"/>
    <lineage>
        <taxon>Bacteria</taxon>
        <taxon>Bacillati</taxon>
        <taxon>Actinomycetota</taxon>
        <taxon>Actinomycetes</taxon>
        <taxon>Streptosporangiales</taxon>
        <taxon>Thermomonosporaceae</taxon>
        <taxon>Actinocorallia</taxon>
    </lineage>
</organism>
<evidence type="ECO:0000256" key="5">
    <source>
        <dbReference type="ARBA" id="ARBA00023239"/>
    </source>
</evidence>
<dbReference type="OrthoDB" id="15077at2"/>
<dbReference type="GO" id="GO:0006729">
    <property type="term" value="P:tetrahydrobiopterin biosynthetic process"/>
    <property type="evidence" value="ECO:0007669"/>
    <property type="project" value="InterPro"/>
</dbReference>
<dbReference type="Pfam" id="PF01329">
    <property type="entry name" value="Pterin_4a"/>
    <property type="match status" value="1"/>
</dbReference>
<dbReference type="AlphaFoldDB" id="A0A3N1CPP1"/>
<dbReference type="GO" id="GO:0008124">
    <property type="term" value="F:4-alpha-hydroxytetrahydrobiopterin dehydratase activity"/>
    <property type="evidence" value="ECO:0007669"/>
    <property type="project" value="UniProtKB-EC"/>
</dbReference>
<evidence type="ECO:0000313" key="6">
    <source>
        <dbReference type="EMBL" id="ROO83243.1"/>
    </source>
</evidence>
<dbReference type="NCBIfam" id="NF002017">
    <property type="entry name" value="PRK00823.1-2"/>
    <property type="match status" value="1"/>
</dbReference>
<evidence type="ECO:0000313" key="7">
    <source>
        <dbReference type="Proteomes" id="UP000272400"/>
    </source>
</evidence>
<keyword evidence="5" id="KW-0456">Lyase</keyword>
<dbReference type="SUPFAM" id="SSF55248">
    <property type="entry name" value="PCD-like"/>
    <property type="match status" value="1"/>
</dbReference>
<keyword evidence="7" id="KW-1185">Reference proteome</keyword>